<dbReference type="PANTHER" id="PTHR39601:SF1">
    <property type="entry name" value="CHORIOGENIN HMINOR"/>
    <property type="match status" value="1"/>
</dbReference>
<dbReference type="STRING" id="77044.A0A1W2TJT3"/>
<reference evidence="2" key="1">
    <citation type="submission" date="2016-03" db="EMBL/GenBank/DDBJ databases">
        <title>Draft genome sequence of Rosellinia necatrix.</title>
        <authorList>
            <person name="Kanematsu S."/>
        </authorList>
    </citation>
    <scope>NUCLEOTIDE SEQUENCE [LARGE SCALE GENOMIC DNA]</scope>
    <source>
        <strain evidence="2">W97</strain>
    </source>
</reference>
<evidence type="ECO:0000313" key="2">
    <source>
        <dbReference type="EMBL" id="GAP88476.2"/>
    </source>
</evidence>
<name>A0A1W2TJT3_ROSNE</name>
<evidence type="ECO:0000313" key="3">
    <source>
        <dbReference type="Proteomes" id="UP000054516"/>
    </source>
</evidence>
<proteinExistence type="predicted"/>
<dbReference type="OrthoDB" id="4114825at2759"/>
<dbReference type="OMA" id="ANWHRRD"/>
<dbReference type="EMBL" id="DF977462">
    <property type="protein sequence ID" value="GAP88476.2"/>
    <property type="molecule type" value="Genomic_DNA"/>
</dbReference>
<gene>
    <name evidence="2" type="ORF">SAMD00023353_1701730</name>
</gene>
<protein>
    <submittedName>
        <fullName evidence="2">Putative choriogenin hminor protein</fullName>
    </submittedName>
</protein>
<dbReference type="AlphaFoldDB" id="A0A1W2TJT3"/>
<organism evidence="2">
    <name type="scientific">Rosellinia necatrix</name>
    <name type="common">White root-rot fungus</name>
    <dbReference type="NCBI Taxonomy" id="77044"/>
    <lineage>
        <taxon>Eukaryota</taxon>
        <taxon>Fungi</taxon>
        <taxon>Dikarya</taxon>
        <taxon>Ascomycota</taxon>
        <taxon>Pezizomycotina</taxon>
        <taxon>Sordariomycetes</taxon>
        <taxon>Xylariomycetidae</taxon>
        <taxon>Xylariales</taxon>
        <taxon>Xylariaceae</taxon>
        <taxon>Rosellinia</taxon>
    </lineage>
</organism>
<sequence length="497" mass="56400">MLKGFLYDEVCEINIELGPGARGHFERFRALLRELYAAYFDYYPALANDSRTPVLTVETFRTIRTDFEALYQFLVDETFDVSQIHRHQSESTMHILESIRSFDRRYHCETLIRPLPLVPYTPRRKSPVWKTSWWNRSARTNHLWQADISAIILSGAANWHRRDVAKNQLVSAYRKFEGRQPASLTKADKLDKIGPVDGRKIRWILIYAIYQILRQATEVAAEVRNTAGVPYHLCISTTSLPPWKQVAPSHTTGHSPLYESSLSTSPFSSCSFQTKSDDGGFLFPDQNIRITGQRRGKMSSWKTNFANSVSRKSSKLRRSLSLFRNRETGHHSRAAQRDCREASVYRHGNGVSPTADDKELATGVISGDPVHPLSYMFIGSSASVNSNVLGYGNSPKSVTFAAPDATVSRNMGRSQSLKYECHDAKRRSAPDLRLEMPSPQAPTAWDHIQTVMEGEASNYEFGDQEELDRPTSLRPPIKARPKRTTTAPTYRRASMLY</sequence>
<keyword evidence="3" id="KW-1185">Reference proteome</keyword>
<feature type="region of interest" description="Disordered" evidence="1">
    <location>
        <begin position="460"/>
        <end position="497"/>
    </location>
</feature>
<accession>A0A1W2TJT3</accession>
<dbReference type="Proteomes" id="UP000054516">
    <property type="component" value="Unassembled WGS sequence"/>
</dbReference>
<dbReference type="PANTHER" id="PTHR39601">
    <property type="entry name" value="CHORIOGENIN HMINOR"/>
    <property type="match status" value="1"/>
</dbReference>
<evidence type="ECO:0000256" key="1">
    <source>
        <dbReference type="SAM" id="MobiDB-lite"/>
    </source>
</evidence>